<comment type="similarity">
    <text evidence="8 9">Belongs to the TonB-dependent receptor family.</text>
</comment>
<evidence type="ECO:0000256" key="5">
    <source>
        <dbReference type="ARBA" id="ARBA00023077"/>
    </source>
</evidence>
<dbReference type="InterPro" id="IPR037066">
    <property type="entry name" value="Plug_dom_sf"/>
</dbReference>
<dbReference type="InterPro" id="IPR023997">
    <property type="entry name" value="TonB-dep_OMP_SusC/RagA_CS"/>
</dbReference>
<dbReference type="InterPro" id="IPR000531">
    <property type="entry name" value="Beta-barrel_TonB"/>
</dbReference>
<sequence length="1041" mass="117508">MRKHFKSLKCRRKIISFICVFTLSCISMIAQNITVSGLIFDNKTKEPLPGTTVVQKGSTHAVMTDVDGKYSITVPSNANLEFTSIGYEKVTLAVNGRTTLDVGLASSIIELDEYVVVGYGIQKKVNMTGAVGMVNIDDKMSSRSISNVSSALSGLIPGLAVQQTSGMAGNNSASLLIRGLGSVNKTSPLIVVDGMPDVDINRIDMNDVSSISVLKDASSASVYGSRAANGVILITTKSGANAEKTQISYNGSYSFSKPTNFYNVFNNYAKALDWQQKTTAAGRNTSPFYTGTVDEWLSMGLIDPIRFPNTDQFDWVTRTGHISSHHISATGSSDKNNYYIGVGMMDEEGFMIRNDHKRYNFRANLDYRLRKDLRVGLRVDGQWTNTTFAYEDGLWDRNSGNNPLAVAITGITPYNYETNQYGGVMAYGEANNAMNLFADYDTRRNERERQEFNGNIYAEYEPIKGLTARVDFSLRYYNQFQKSYQTPTGVSLYNFQTENAVQTFIPESAGISNRSDQGRKQLVQFKLQYQKELFKNHDLSVMGVFAEEYWHERNFSASRNDRIHPIITEIDGALRTTQGTSGSLATEGLRSYVGRINYSAWSKYLLELSFRVDGSSRFLPGHQYSFLPSGSIGWRFSEESFYEPLKKYVSSGKLRFSYGTLGNNDVARTEQQDILLYTPYAINGNNLVHGFSYRKMINDDLSWEKTNILNIGLDLGFFDNRLNIEMDYYDRLTKGMLRPSDLSTFLSGISAPRFNMGNMRNKGIELNIRWENSINKFRYGASFNMAFNRNKLESYNELRNPSKIFIGMPYYFNYVMPSTGIAQTWEEILNAPYHNDNNLSPGDILYEDLNGDGQITGADKKAYPKISEHRPNTNYGLNLFAEWNGFDLNALFQAATGRKNYWLDVMYATNVADQRVAFLDEHLYSTWTLENRYSELPRVVGTNTSPSNAPGNRKESSYWLQSMDYLRLKNLQIGYNIPRKVLNKLTLSKCRIFVSAENLFTITGWDGVDPEKARYEDGTESKRDNPFPLMKSMSFGINVGF</sequence>
<protein>
    <submittedName>
        <fullName evidence="13">TonB-dependent receptor plug</fullName>
    </submittedName>
</protein>
<dbReference type="InterPro" id="IPR012910">
    <property type="entry name" value="Plug_dom"/>
</dbReference>
<comment type="subcellular location">
    <subcellularLocation>
        <location evidence="1 8">Cell outer membrane</location>
        <topology evidence="1 8">Multi-pass membrane protein</topology>
    </subcellularLocation>
</comment>
<keyword evidence="7 8" id="KW-0998">Cell outer membrane</keyword>
<dbReference type="PROSITE" id="PS52016">
    <property type="entry name" value="TONB_DEPENDENT_REC_3"/>
    <property type="match status" value="1"/>
</dbReference>
<keyword evidence="13" id="KW-0675">Receptor</keyword>
<keyword evidence="5 9" id="KW-0798">TonB box</keyword>
<dbReference type="InterPro" id="IPR008969">
    <property type="entry name" value="CarboxyPept-like_regulatory"/>
</dbReference>
<feature type="signal peptide" evidence="10">
    <location>
        <begin position="1"/>
        <end position="29"/>
    </location>
</feature>
<dbReference type="InterPro" id="IPR036942">
    <property type="entry name" value="Beta-barrel_TonB_sf"/>
</dbReference>
<dbReference type="PROSITE" id="PS51257">
    <property type="entry name" value="PROKAR_LIPOPROTEIN"/>
    <property type="match status" value="1"/>
</dbReference>
<dbReference type="Gene3D" id="2.40.170.20">
    <property type="entry name" value="TonB-dependent receptor, beta-barrel domain"/>
    <property type="match status" value="1"/>
</dbReference>
<evidence type="ECO:0000256" key="9">
    <source>
        <dbReference type="RuleBase" id="RU003357"/>
    </source>
</evidence>
<dbReference type="SUPFAM" id="SSF56935">
    <property type="entry name" value="Porins"/>
    <property type="match status" value="1"/>
</dbReference>
<gene>
    <name evidence="13" type="ORF">KL86DYS1_30629</name>
</gene>
<feature type="domain" description="TonB-dependent receptor-like beta-barrel" evidence="11">
    <location>
        <begin position="442"/>
        <end position="978"/>
    </location>
</feature>
<organism evidence="13">
    <name type="scientific">uncultured Dysgonomonas sp</name>
    <dbReference type="NCBI Taxonomy" id="206096"/>
    <lineage>
        <taxon>Bacteria</taxon>
        <taxon>Pseudomonadati</taxon>
        <taxon>Bacteroidota</taxon>
        <taxon>Bacteroidia</taxon>
        <taxon>Bacteroidales</taxon>
        <taxon>Dysgonomonadaceae</taxon>
        <taxon>Dysgonomonas</taxon>
        <taxon>environmental samples</taxon>
    </lineage>
</organism>
<dbReference type="RefSeq" id="WP_296942620.1">
    <property type="nucleotide sequence ID" value="NZ_LT599032.1"/>
</dbReference>
<evidence type="ECO:0000256" key="1">
    <source>
        <dbReference type="ARBA" id="ARBA00004571"/>
    </source>
</evidence>
<reference evidence="13" key="1">
    <citation type="submission" date="2016-04" db="EMBL/GenBank/DDBJ databases">
        <authorList>
            <person name="Evans L.H."/>
            <person name="Alamgir A."/>
            <person name="Owens N."/>
            <person name="Weber N.D."/>
            <person name="Virtaneva K."/>
            <person name="Barbian K."/>
            <person name="Babar A."/>
            <person name="Rosenke K."/>
        </authorList>
    </citation>
    <scope>NUCLEOTIDE SEQUENCE</scope>
    <source>
        <strain evidence="13">86-1</strain>
    </source>
</reference>
<dbReference type="EMBL" id="FLUM01000003">
    <property type="protein sequence ID" value="SBW03640.1"/>
    <property type="molecule type" value="Genomic_DNA"/>
</dbReference>
<keyword evidence="10" id="KW-0732">Signal</keyword>
<dbReference type="NCBIfam" id="TIGR04056">
    <property type="entry name" value="OMP_RagA_SusC"/>
    <property type="match status" value="1"/>
</dbReference>
<dbReference type="NCBIfam" id="TIGR04057">
    <property type="entry name" value="SusC_RagA_signa"/>
    <property type="match status" value="1"/>
</dbReference>
<keyword evidence="4 8" id="KW-0812">Transmembrane</keyword>
<keyword evidence="2 8" id="KW-0813">Transport</keyword>
<dbReference type="InterPro" id="IPR023996">
    <property type="entry name" value="TonB-dep_OMP_SusC/RagA"/>
</dbReference>
<name>A0A212JVZ5_9BACT</name>
<keyword evidence="6 8" id="KW-0472">Membrane</keyword>
<evidence type="ECO:0000313" key="13">
    <source>
        <dbReference type="EMBL" id="SBW03640.1"/>
    </source>
</evidence>
<dbReference type="Gene3D" id="2.170.130.10">
    <property type="entry name" value="TonB-dependent receptor, plug domain"/>
    <property type="match status" value="1"/>
</dbReference>
<evidence type="ECO:0000256" key="7">
    <source>
        <dbReference type="ARBA" id="ARBA00023237"/>
    </source>
</evidence>
<evidence type="ECO:0000256" key="8">
    <source>
        <dbReference type="PROSITE-ProRule" id="PRU01360"/>
    </source>
</evidence>
<dbReference type="Pfam" id="PF13715">
    <property type="entry name" value="CarbopepD_reg_2"/>
    <property type="match status" value="1"/>
</dbReference>
<proteinExistence type="inferred from homology"/>
<evidence type="ECO:0000259" key="12">
    <source>
        <dbReference type="Pfam" id="PF07715"/>
    </source>
</evidence>
<dbReference type="Pfam" id="PF07715">
    <property type="entry name" value="Plug"/>
    <property type="match status" value="1"/>
</dbReference>
<evidence type="ECO:0000256" key="2">
    <source>
        <dbReference type="ARBA" id="ARBA00022448"/>
    </source>
</evidence>
<evidence type="ECO:0000256" key="4">
    <source>
        <dbReference type="ARBA" id="ARBA00022692"/>
    </source>
</evidence>
<feature type="domain" description="TonB-dependent receptor plug" evidence="12">
    <location>
        <begin position="138"/>
        <end position="231"/>
    </location>
</feature>
<evidence type="ECO:0000256" key="6">
    <source>
        <dbReference type="ARBA" id="ARBA00023136"/>
    </source>
</evidence>
<dbReference type="InterPro" id="IPR039426">
    <property type="entry name" value="TonB-dep_rcpt-like"/>
</dbReference>
<dbReference type="SUPFAM" id="SSF49464">
    <property type="entry name" value="Carboxypeptidase regulatory domain-like"/>
    <property type="match status" value="1"/>
</dbReference>
<keyword evidence="3 8" id="KW-1134">Transmembrane beta strand</keyword>
<feature type="chain" id="PRO_5012419865" evidence="10">
    <location>
        <begin position="30"/>
        <end position="1041"/>
    </location>
</feature>
<accession>A0A212JVZ5</accession>
<dbReference type="AlphaFoldDB" id="A0A212JVZ5"/>
<dbReference type="Gene3D" id="2.60.40.1120">
    <property type="entry name" value="Carboxypeptidase-like, regulatory domain"/>
    <property type="match status" value="1"/>
</dbReference>
<dbReference type="GO" id="GO:0009279">
    <property type="term" value="C:cell outer membrane"/>
    <property type="evidence" value="ECO:0007669"/>
    <property type="project" value="UniProtKB-SubCell"/>
</dbReference>
<evidence type="ECO:0000256" key="10">
    <source>
        <dbReference type="SAM" id="SignalP"/>
    </source>
</evidence>
<dbReference type="Pfam" id="PF00593">
    <property type="entry name" value="TonB_dep_Rec_b-barrel"/>
    <property type="match status" value="1"/>
</dbReference>
<evidence type="ECO:0000259" key="11">
    <source>
        <dbReference type="Pfam" id="PF00593"/>
    </source>
</evidence>
<evidence type="ECO:0000256" key="3">
    <source>
        <dbReference type="ARBA" id="ARBA00022452"/>
    </source>
</evidence>